<dbReference type="InterPro" id="IPR000330">
    <property type="entry name" value="SNF2_N"/>
</dbReference>
<keyword evidence="1" id="KW-0378">Hydrolase</keyword>
<dbReference type="InterPro" id="IPR027417">
    <property type="entry name" value="P-loop_NTPase"/>
</dbReference>
<dbReference type="Gene3D" id="3.40.50.10810">
    <property type="entry name" value="Tandem AAA-ATPase domain"/>
    <property type="match status" value="1"/>
</dbReference>
<evidence type="ECO:0000256" key="1">
    <source>
        <dbReference type="ARBA" id="ARBA00022801"/>
    </source>
</evidence>
<evidence type="ECO:0000313" key="5">
    <source>
        <dbReference type="Proteomes" id="UP000075884"/>
    </source>
</evidence>
<dbReference type="PROSITE" id="PS51194">
    <property type="entry name" value="HELICASE_CTER"/>
    <property type="match status" value="1"/>
</dbReference>
<dbReference type="VEuPathDB" id="VectorBase:ADIR009501"/>
<dbReference type="SMART" id="SM00487">
    <property type="entry name" value="DEXDc"/>
    <property type="match status" value="1"/>
</dbReference>
<evidence type="ECO:0000313" key="4">
    <source>
        <dbReference type="EnsemblMetazoa" id="ADIR009501-PA"/>
    </source>
</evidence>
<reference evidence="4" key="2">
    <citation type="submission" date="2020-05" db="UniProtKB">
        <authorList>
            <consortium name="EnsemblMetazoa"/>
        </authorList>
    </citation>
    <scope>IDENTIFICATION</scope>
    <source>
        <strain evidence="4">WRAIR2</strain>
    </source>
</reference>
<dbReference type="Gene3D" id="3.40.50.300">
    <property type="entry name" value="P-loop containing nucleotide triphosphate hydrolases"/>
    <property type="match status" value="1"/>
</dbReference>
<feature type="domain" description="Helicase C-terminal" evidence="3">
    <location>
        <begin position="409"/>
        <end position="568"/>
    </location>
</feature>
<protein>
    <recommendedName>
        <fullName evidence="6">Helicase ATP-binding domain-containing protein</fullName>
    </recommendedName>
</protein>
<dbReference type="CDD" id="cd18793">
    <property type="entry name" value="SF2_C_SNF"/>
    <property type="match status" value="1"/>
</dbReference>
<accession>A0A182NPB6</accession>
<dbReference type="PANTHER" id="PTHR10799">
    <property type="entry name" value="SNF2/RAD54 HELICASE FAMILY"/>
    <property type="match status" value="1"/>
</dbReference>
<dbReference type="SUPFAM" id="SSF52540">
    <property type="entry name" value="P-loop containing nucleoside triphosphate hydrolases"/>
    <property type="match status" value="2"/>
</dbReference>
<evidence type="ECO:0000259" key="3">
    <source>
        <dbReference type="PROSITE" id="PS51194"/>
    </source>
</evidence>
<proteinExistence type="predicted"/>
<name>A0A182NPB6_9DIPT</name>
<sequence length="666" mass="75966">MDSPPAVSETASVDESKLEKQAFKEALKRKRLLQLEALERKLTGFANFNLQRQKHNWRKKVNTLRSIENLPDDNADDVANNNCEPADVFTESPPFIKGTMREHQVRGLNWLVSMHSNNLNGILADEMGLGKTIQSLGMIGYLMHECKLKGPFLIVVPLSTLENWMKEFARFLPSAKVLRGHALGEEKRAVFQAMRVKQPSWNVVLTTYEFLTNNVYHFGRLNFHYTIIDEGHKAKNELTLFAGALRRCKTQSMVLLTGTPIHNNLHELWALLNLLMPAFFNDANNFDAWFKVEDCVDPDHEQTIRLKRLLSSLMLRRTKQDVTPDIPPKVHIDIYMPPTEQTCRWSARVLQRNLVELKPDGSTTYFRIANIVPHLRKAVMHPFLLPGAESLDTNDVTDEIVNCSAKMIVLDKLLARLRARGSKVLIFTQWSIMLDILADYLDWRGYRYCVLCGDTKLADRQSEMDVFNAPDSDKFVFLLTTRAGGLGINLIAADTVIFYDMDFNPQADFQAEDRAHRIGQTRRVHIFRLIVRGSFDELLYLHSERKRRLDASVIKATKSIPKKLEEAAFEYQRTSLMLHGLIDETALDGPLDELVQAMGDRDDLRDVGEGGAARLRDDSEIVLPGVPCKSLFDMTPAATKRKAEDTVTLLSGKRARRSTVQYQYHN</sequence>
<dbReference type="EnsemblMetazoa" id="ADIR009501-RA">
    <property type="protein sequence ID" value="ADIR009501-PA"/>
    <property type="gene ID" value="ADIR009501"/>
</dbReference>
<evidence type="ECO:0008006" key="6">
    <source>
        <dbReference type="Google" id="ProtNLM"/>
    </source>
</evidence>
<reference evidence="5" key="1">
    <citation type="submission" date="2013-03" db="EMBL/GenBank/DDBJ databases">
        <title>The Genome Sequence of Anopheles dirus WRAIR2.</title>
        <authorList>
            <consortium name="The Broad Institute Genomics Platform"/>
            <person name="Neafsey D.E."/>
            <person name="Walton C."/>
            <person name="Walker B."/>
            <person name="Young S.K."/>
            <person name="Zeng Q."/>
            <person name="Gargeya S."/>
            <person name="Fitzgerald M."/>
            <person name="Haas B."/>
            <person name="Abouelleil A."/>
            <person name="Allen A.W."/>
            <person name="Alvarado L."/>
            <person name="Arachchi H.M."/>
            <person name="Berlin A.M."/>
            <person name="Chapman S.B."/>
            <person name="Gainer-Dewar J."/>
            <person name="Goldberg J."/>
            <person name="Griggs A."/>
            <person name="Gujja S."/>
            <person name="Hansen M."/>
            <person name="Howarth C."/>
            <person name="Imamovic A."/>
            <person name="Ireland A."/>
            <person name="Larimer J."/>
            <person name="McCowan C."/>
            <person name="Murphy C."/>
            <person name="Pearson M."/>
            <person name="Poon T.W."/>
            <person name="Priest M."/>
            <person name="Roberts A."/>
            <person name="Saif S."/>
            <person name="Shea T."/>
            <person name="Sisk P."/>
            <person name="Sykes S."/>
            <person name="Wortman J."/>
            <person name="Nusbaum C."/>
            <person name="Birren B."/>
        </authorList>
    </citation>
    <scope>NUCLEOTIDE SEQUENCE [LARGE SCALE GENOMIC DNA]</scope>
    <source>
        <strain evidence="5">WRAIR2</strain>
    </source>
</reference>
<dbReference type="AlphaFoldDB" id="A0A182NPB6"/>
<dbReference type="SMART" id="SM00490">
    <property type="entry name" value="HELICc"/>
    <property type="match status" value="1"/>
</dbReference>
<dbReference type="InterPro" id="IPR001650">
    <property type="entry name" value="Helicase_C-like"/>
</dbReference>
<evidence type="ECO:0000259" key="2">
    <source>
        <dbReference type="PROSITE" id="PS51192"/>
    </source>
</evidence>
<dbReference type="InterPro" id="IPR038718">
    <property type="entry name" value="SNF2-like_sf"/>
</dbReference>
<organism evidence="4 5">
    <name type="scientific">Anopheles dirus</name>
    <dbReference type="NCBI Taxonomy" id="7168"/>
    <lineage>
        <taxon>Eukaryota</taxon>
        <taxon>Metazoa</taxon>
        <taxon>Ecdysozoa</taxon>
        <taxon>Arthropoda</taxon>
        <taxon>Hexapoda</taxon>
        <taxon>Insecta</taxon>
        <taxon>Pterygota</taxon>
        <taxon>Neoptera</taxon>
        <taxon>Endopterygota</taxon>
        <taxon>Diptera</taxon>
        <taxon>Nematocera</taxon>
        <taxon>Culicoidea</taxon>
        <taxon>Culicidae</taxon>
        <taxon>Anophelinae</taxon>
        <taxon>Anopheles</taxon>
    </lineage>
</organism>
<dbReference type="Proteomes" id="UP000075884">
    <property type="component" value="Unassembled WGS sequence"/>
</dbReference>
<keyword evidence="5" id="KW-1185">Reference proteome</keyword>
<dbReference type="GO" id="GO:0016787">
    <property type="term" value="F:hydrolase activity"/>
    <property type="evidence" value="ECO:0007669"/>
    <property type="project" value="UniProtKB-KW"/>
</dbReference>
<dbReference type="InterPro" id="IPR014001">
    <property type="entry name" value="Helicase_ATP-bd"/>
</dbReference>
<dbReference type="Pfam" id="PF00271">
    <property type="entry name" value="Helicase_C"/>
    <property type="match status" value="1"/>
</dbReference>
<dbReference type="GO" id="GO:0005524">
    <property type="term" value="F:ATP binding"/>
    <property type="evidence" value="ECO:0007669"/>
    <property type="project" value="InterPro"/>
</dbReference>
<dbReference type="STRING" id="7168.A0A182NPB6"/>
<dbReference type="InterPro" id="IPR049730">
    <property type="entry name" value="SNF2/RAD54-like_C"/>
</dbReference>
<dbReference type="Pfam" id="PF00176">
    <property type="entry name" value="SNF2-rel_dom"/>
    <property type="match status" value="1"/>
</dbReference>
<dbReference type="PROSITE" id="PS51192">
    <property type="entry name" value="HELICASE_ATP_BIND_1"/>
    <property type="match status" value="1"/>
</dbReference>
<feature type="domain" description="Helicase ATP-binding" evidence="2">
    <location>
        <begin position="112"/>
        <end position="278"/>
    </location>
</feature>